<sequence length="239" mass="25709">MLSDAEREERTRLYARVYAKGATTDQALVNRLRELDDRARMQPETDPAPTEEYARTDDDDTDPAEAGQSTEPDPASSRRRRLALAVERRTAVIPLLAAVAGLVGGAVIGATFTPPRAGGDIPELSYAATSEDRLPFPETVGLLDPASVRFVASTENGLVYVGRQPDVPGEVCLVVVFSSAGDGAGAQCGSADVTAQVDPDTWVVIGEPSTAKMNDILLSRFDTRRLSESVRLYTLRDRS</sequence>
<name>A0ABU3T6V3_9MICO</name>
<dbReference type="EMBL" id="JAWDIS010000001">
    <property type="protein sequence ID" value="MDU0367064.1"/>
    <property type="molecule type" value="Genomic_DNA"/>
</dbReference>
<dbReference type="RefSeq" id="WP_315994254.1">
    <property type="nucleotide sequence ID" value="NZ_JAWDIS010000001.1"/>
</dbReference>
<keyword evidence="4" id="KW-1185">Reference proteome</keyword>
<evidence type="ECO:0000256" key="2">
    <source>
        <dbReference type="SAM" id="Phobius"/>
    </source>
</evidence>
<comment type="caution">
    <text evidence="3">The sequence shown here is derived from an EMBL/GenBank/DDBJ whole genome shotgun (WGS) entry which is preliminary data.</text>
</comment>
<reference evidence="3 4" key="1">
    <citation type="submission" date="2023-09" db="EMBL/GenBank/DDBJ databases">
        <title>Microbacterium fusihabitans sp. nov., Microbacterium phycihabitans sp. nov., and Microbacterium cervinum sp. nov., isolated from dried seaweeds of beach.</title>
        <authorList>
            <person name="Lee S.D."/>
        </authorList>
    </citation>
    <scope>NUCLEOTIDE SEQUENCE [LARGE SCALE GENOMIC DNA]</scope>
    <source>
        <strain evidence="3 4">KSW4-17</strain>
    </source>
</reference>
<evidence type="ECO:0008006" key="5">
    <source>
        <dbReference type="Google" id="ProtNLM"/>
    </source>
</evidence>
<keyword evidence="2" id="KW-0812">Transmembrane</keyword>
<evidence type="ECO:0000313" key="4">
    <source>
        <dbReference type="Proteomes" id="UP001263371"/>
    </source>
</evidence>
<organism evidence="3 4">
    <name type="scientific">Microbacterium galbum</name>
    <dbReference type="NCBI Taxonomy" id="3075994"/>
    <lineage>
        <taxon>Bacteria</taxon>
        <taxon>Bacillati</taxon>
        <taxon>Actinomycetota</taxon>
        <taxon>Actinomycetes</taxon>
        <taxon>Micrococcales</taxon>
        <taxon>Microbacteriaceae</taxon>
        <taxon>Microbacterium</taxon>
    </lineage>
</organism>
<feature type="region of interest" description="Disordered" evidence="1">
    <location>
        <begin position="31"/>
        <end position="81"/>
    </location>
</feature>
<dbReference type="Proteomes" id="UP001263371">
    <property type="component" value="Unassembled WGS sequence"/>
</dbReference>
<keyword evidence="2" id="KW-1133">Transmembrane helix</keyword>
<accession>A0ABU3T6V3</accession>
<evidence type="ECO:0000313" key="3">
    <source>
        <dbReference type="EMBL" id="MDU0367064.1"/>
    </source>
</evidence>
<keyword evidence="2" id="KW-0472">Membrane</keyword>
<evidence type="ECO:0000256" key="1">
    <source>
        <dbReference type="SAM" id="MobiDB-lite"/>
    </source>
</evidence>
<proteinExistence type="predicted"/>
<feature type="transmembrane region" description="Helical" evidence="2">
    <location>
        <begin position="90"/>
        <end position="112"/>
    </location>
</feature>
<protein>
    <recommendedName>
        <fullName evidence="5">Anti-sigma factor</fullName>
    </recommendedName>
</protein>
<feature type="compositionally biased region" description="Basic and acidic residues" evidence="1">
    <location>
        <begin position="31"/>
        <end position="43"/>
    </location>
</feature>
<gene>
    <name evidence="3" type="ORF">RWH45_07540</name>
</gene>